<gene>
    <name evidence="8" type="ORF">KCG48_11920</name>
</gene>
<dbReference type="InterPro" id="IPR020846">
    <property type="entry name" value="MFS_dom"/>
</dbReference>
<dbReference type="PROSITE" id="PS50850">
    <property type="entry name" value="MFS"/>
    <property type="match status" value="1"/>
</dbReference>
<feature type="transmembrane region" description="Helical" evidence="6">
    <location>
        <begin position="359"/>
        <end position="376"/>
    </location>
</feature>
<dbReference type="SUPFAM" id="SSF103473">
    <property type="entry name" value="MFS general substrate transporter"/>
    <property type="match status" value="1"/>
</dbReference>
<dbReference type="GO" id="GO:0022857">
    <property type="term" value="F:transmembrane transporter activity"/>
    <property type="evidence" value="ECO:0007669"/>
    <property type="project" value="InterPro"/>
</dbReference>
<feature type="transmembrane region" description="Helical" evidence="6">
    <location>
        <begin position="7"/>
        <end position="24"/>
    </location>
</feature>
<evidence type="ECO:0000256" key="6">
    <source>
        <dbReference type="SAM" id="Phobius"/>
    </source>
</evidence>
<dbReference type="RefSeq" id="WP_211802437.1">
    <property type="nucleotide sequence ID" value="NZ_JAGSCS010000018.1"/>
</dbReference>
<evidence type="ECO:0000256" key="4">
    <source>
        <dbReference type="ARBA" id="ARBA00022989"/>
    </source>
</evidence>
<dbReference type="InterPro" id="IPR036259">
    <property type="entry name" value="MFS_trans_sf"/>
</dbReference>
<feature type="transmembrane region" description="Helical" evidence="6">
    <location>
        <begin position="164"/>
        <end position="183"/>
    </location>
</feature>
<proteinExistence type="predicted"/>
<dbReference type="InterPro" id="IPR011701">
    <property type="entry name" value="MFS"/>
</dbReference>
<feature type="transmembrane region" description="Helical" evidence="6">
    <location>
        <begin position="204"/>
        <end position="223"/>
    </location>
</feature>
<feature type="transmembrane region" description="Helical" evidence="6">
    <location>
        <begin position="243"/>
        <end position="264"/>
    </location>
</feature>
<dbReference type="Gene3D" id="1.20.1250.20">
    <property type="entry name" value="MFS general substrate transporter like domains"/>
    <property type="match status" value="2"/>
</dbReference>
<keyword evidence="9" id="KW-1185">Reference proteome</keyword>
<keyword evidence="2" id="KW-0813">Transport</keyword>
<dbReference type="Pfam" id="PF07690">
    <property type="entry name" value="MFS_1"/>
    <property type="match status" value="1"/>
</dbReference>
<feature type="transmembrane region" description="Helical" evidence="6">
    <location>
        <begin position="124"/>
        <end position="144"/>
    </location>
</feature>
<feature type="transmembrane region" description="Helical" evidence="6">
    <location>
        <begin position="76"/>
        <end position="92"/>
    </location>
</feature>
<dbReference type="EMBL" id="JAGSCS010000018">
    <property type="protein sequence ID" value="MBR0577023.1"/>
    <property type="molecule type" value="Genomic_DNA"/>
</dbReference>
<evidence type="ECO:0000256" key="1">
    <source>
        <dbReference type="ARBA" id="ARBA00004651"/>
    </source>
</evidence>
<evidence type="ECO:0000313" key="9">
    <source>
        <dbReference type="Proteomes" id="UP000675379"/>
    </source>
</evidence>
<feature type="transmembrane region" description="Helical" evidence="6">
    <location>
        <begin position="332"/>
        <end position="353"/>
    </location>
</feature>
<comment type="subcellular location">
    <subcellularLocation>
        <location evidence="1">Cell membrane</location>
        <topology evidence="1">Multi-pass membrane protein</topology>
    </subcellularLocation>
</comment>
<evidence type="ECO:0000256" key="5">
    <source>
        <dbReference type="ARBA" id="ARBA00023136"/>
    </source>
</evidence>
<comment type="caution">
    <text evidence="8">The sequence shown here is derived from an EMBL/GenBank/DDBJ whole genome shotgun (WGS) entry which is preliminary data.</text>
</comment>
<protein>
    <submittedName>
        <fullName evidence="8">MFS transporter</fullName>
    </submittedName>
</protein>
<keyword evidence="3 6" id="KW-0812">Transmembrane</keyword>
<evidence type="ECO:0000256" key="3">
    <source>
        <dbReference type="ARBA" id="ARBA00022692"/>
    </source>
</evidence>
<accession>A0A941CTL2</accession>
<dbReference type="PANTHER" id="PTHR23514">
    <property type="entry name" value="BYPASS OF STOP CODON PROTEIN 6"/>
    <property type="match status" value="1"/>
</dbReference>
<keyword evidence="4 6" id="KW-1133">Transmembrane helix</keyword>
<name>A0A941CTL2_9CLOT</name>
<reference evidence="8" key="1">
    <citation type="submission" date="2021-04" db="EMBL/GenBank/DDBJ databases">
        <title>Proteiniclasticum sedimins sp. nov., an obligate anaerobic bacterium isolated from anaerobic sludge.</title>
        <authorList>
            <person name="Liu J."/>
        </authorList>
    </citation>
    <scope>NUCLEOTIDE SEQUENCE</scope>
    <source>
        <strain evidence="8">BAD-10</strain>
    </source>
</reference>
<keyword evidence="5 6" id="KW-0472">Membrane</keyword>
<feature type="transmembrane region" description="Helical" evidence="6">
    <location>
        <begin position="44"/>
        <end position="64"/>
    </location>
</feature>
<feature type="transmembrane region" description="Helical" evidence="6">
    <location>
        <begin position="296"/>
        <end position="320"/>
    </location>
</feature>
<dbReference type="PANTHER" id="PTHR23514:SF13">
    <property type="entry name" value="INNER MEMBRANE PROTEIN YBJJ"/>
    <property type="match status" value="1"/>
</dbReference>
<dbReference type="GO" id="GO:0005886">
    <property type="term" value="C:plasma membrane"/>
    <property type="evidence" value="ECO:0007669"/>
    <property type="project" value="UniProtKB-SubCell"/>
</dbReference>
<evidence type="ECO:0000313" key="8">
    <source>
        <dbReference type="EMBL" id="MBR0577023.1"/>
    </source>
</evidence>
<dbReference type="Proteomes" id="UP000675379">
    <property type="component" value="Unassembled WGS sequence"/>
</dbReference>
<feature type="transmembrane region" description="Helical" evidence="6">
    <location>
        <begin position="269"/>
        <end position="290"/>
    </location>
</feature>
<feature type="domain" description="Major facilitator superfamily (MFS) profile" evidence="7">
    <location>
        <begin position="10"/>
        <end position="381"/>
    </location>
</feature>
<sequence>MQKNKRTQFGVVVIFLLMFLSPFIENTRGIFIPIFKEEFSVSNTLISGMITGVSLLGMGVTFLGGAITERIGQRKTIFLGILLLLGGILIQSQAPTFFWFFLGFIPIIAGINLYNVAANTLVPILFAGTSTLAMNLFHFMYGAGSTVSQNAIGFLLERNVTWRSIYVYIAVLYLLILLVFRFTHISDAPKVEGAEKGPNLLKSPLLYAFGFALGFYVFAEQGLSLWLTNYLKVAFGFKESLGARYIGIFFLVFALGRFFGGFLVQKTGVLRSVLVSQILALLTLTAGIILGETYVIVISISGLFFAVVYPSLLSLVTGIFRERPGYATGMVITLIALVNNLMTLLMGILTDLLGEAKSIYMLPLSLVLSILLVVYIRKEAEKRKSLTPRGKKGEEA</sequence>
<feature type="transmembrane region" description="Helical" evidence="6">
    <location>
        <begin position="98"/>
        <end position="117"/>
    </location>
</feature>
<dbReference type="InterPro" id="IPR051788">
    <property type="entry name" value="MFS_Transporter"/>
</dbReference>
<evidence type="ECO:0000256" key="2">
    <source>
        <dbReference type="ARBA" id="ARBA00022448"/>
    </source>
</evidence>
<evidence type="ECO:0000259" key="7">
    <source>
        <dbReference type="PROSITE" id="PS50850"/>
    </source>
</evidence>
<organism evidence="8 9">
    <name type="scientific">Proteiniclasticum sediminis</name>
    <dbReference type="NCBI Taxonomy" id="2804028"/>
    <lineage>
        <taxon>Bacteria</taxon>
        <taxon>Bacillati</taxon>
        <taxon>Bacillota</taxon>
        <taxon>Clostridia</taxon>
        <taxon>Eubacteriales</taxon>
        <taxon>Clostridiaceae</taxon>
        <taxon>Proteiniclasticum</taxon>
    </lineage>
</organism>
<dbReference type="AlphaFoldDB" id="A0A941CTL2"/>